<proteinExistence type="inferred from homology"/>
<dbReference type="SUPFAM" id="SSF56672">
    <property type="entry name" value="DNA/RNA polymerases"/>
    <property type="match status" value="1"/>
</dbReference>
<evidence type="ECO:0000256" key="5">
    <source>
        <dbReference type="ARBA" id="ARBA00022842"/>
    </source>
</evidence>
<dbReference type="Pfam" id="PF00078">
    <property type="entry name" value="RVT_1"/>
    <property type="match status" value="1"/>
</dbReference>
<dbReference type="InterPro" id="IPR000123">
    <property type="entry name" value="Reverse_transcriptase_msDNA"/>
</dbReference>
<evidence type="ECO:0000256" key="4">
    <source>
        <dbReference type="ARBA" id="ARBA00022723"/>
    </source>
</evidence>
<evidence type="ECO:0000256" key="6">
    <source>
        <dbReference type="ARBA" id="ARBA00022918"/>
    </source>
</evidence>
<dbReference type="PRINTS" id="PR00866">
    <property type="entry name" value="RNADNAPOLMS"/>
</dbReference>
<dbReference type="PROSITE" id="PS50878">
    <property type="entry name" value="RT_POL"/>
    <property type="match status" value="1"/>
</dbReference>
<evidence type="ECO:0000256" key="1">
    <source>
        <dbReference type="ARBA" id="ARBA00012493"/>
    </source>
</evidence>
<comment type="similarity">
    <text evidence="8">Belongs to the bacterial reverse transcriptase family.</text>
</comment>
<evidence type="ECO:0000256" key="7">
    <source>
        <dbReference type="ARBA" id="ARBA00023118"/>
    </source>
</evidence>
<sequence>MKKDSTLKQVSGWIRVNGVLTFGRCSIARESGEPSKTEKLETASAGAFVNFVNPWHTVSWRVAREHVRGLQIRIAKAVKENNWGKVQTLQRLVTNSFYAKLLAVKRVTSNKGKNTPGVDGVLWQDAEAKWQAVSSLCRRSYKPQPLRRIYIPKKNGKKRPLSIPTMMDRAQQALHKLALAPVAETLADGNSYGFRELRSCADAIQAGFNALSKPNSATWILEADIKGCFDNISIRWLLDNVPMDKTILRKWLTAGYMEDGILYPSRKGTPQGGIISPTLSNMALDGLEDVVRRAVPRRNRVNFIRYADDFIITGKSKYLLVNKVKPAVEEFLVKRGLTLSEEKTMITHIRDGFTFLGQTFRKIGRRLHIKPSKEGIKALIEKAGTIIRKYVSSPMIILITKLNQVLRGWANYHRHVVSSEAFSRVDTYVFEQLWRMLRKRHPKKSKRWLFKEYWTNTERKHIFAVKSITRKGILKTYKVLRVASIGIKRHIKIKAAANPYDPTFAGYFWQRRNNKESRVLPALSSRQYRAMLA</sequence>
<dbReference type="CDD" id="cd01651">
    <property type="entry name" value="RT_G2_intron"/>
    <property type="match status" value="1"/>
</dbReference>
<dbReference type="EC" id="2.7.7.49" evidence="1"/>
<keyword evidence="7" id="KW-0051">Antiviral defense</keyword>
<dbReference type="InterPro" id="IPR043502">
    <property type="entry name" value="DNA/RNA_pol_sf"/>
</dbReference>
<comment type="catalytic activity">
    <reaction evidence="9">
        <text>DNA(n) + a 2'-deoxyribonucleoside 5'-triphosphate = DNA(n+1) + diphosphate</text>
        <dbReference type="Rhea" id="RHEA:22508"/>
        <dbReference type="Rhea" id="RHEA-COMP:17339"/>
        <dbReference type="Rhea" id="RHEA-COMP:17340"/>
        <dbReference type="ChEBI" id="CHEBI:33019"/>
        <dbReference type="ChEBI" id="CHEBI:61560"/>
        <dbReference type="ChEBI" id="CHEBI:173112"/>
        <dbReference type="EC" id="2.7.7.49"/>
    </reaction>
</comment>
<feature type="domain" description="Reverse transcriptase" evidence="10">
    <location>
        <begin position="132"/>
        <end position="360"/>
    </location>
</feature>
<dbReference type="Pfam" id="PF13655">
    <property type="entry name" value="RVT_N"/>
    <property type="match status" value="1"/>
</dbReference>
<dbReference type="Proteomes" id="UP000717534">
    <property type="component" value="Unassembled WGS sequence"/>
</dbReference>
<dbReference type="EMBL" id="JAFITO010000027">
    <property type="protein sequence ID" value="MBN4068588.1"/>
    <property type="molecule type" value="Genomic_DNA"/>
</dbReference>
<evidence type="ECO:0000256" key="9">
    <source>
        <dbReference type="ARBA" id="ARBA00048173"/>
    </source>
</evidence>
<evidence type="ECO:0000313" key="11">
    <source>
        <dbReference type="EMBL" id="MBN4068588.1"/>
    </source>
</evidence>
<dbReference type="InterPro" id="IPR051083">
    <property type="entry name" value="GrpII_Intron_Splice-Mob/Def"/>
</dbReference>
<keyword evidence="6 12" id="KW-0695">RNA-directed DNA polymerase</keyword>
<evidence type="ECO:0000256" key="8">
    <source>
        <dbReference type="ARBA" id="ARBA00034120"/>
    </source>
</evidence>
<accession>A0ABS3AVB7</accession>
<protein>
    <recommendedName>
        <fullName evidence="1">RNA-directed DNA polymerase</fullName>
        <ecNumber evidence="1">2.7.7.49</ecNumber>
    </recommendedName>
</protein>
<gene>
    <name evidence="12" type="primary">ltrA</name>
    <name evidence="11" type="ORF">JYU06_03585</name>
    <name evidence="12" type="ORF">JYU06_03605</name>
</gene>
<dbReference type="PANTHER" id="PTHR34047">
    <property type="entry name" value="NUCLEAR INTRON MATURASE 1, MITOCHONDRIAL-RELATED"/>
    <property type="match status" value="1"/>
</dbReference>
<keyword evidence="5" id="KW-0460">Magnesium</keyword>
<keyword evidence="3 12" id="KW-0548">Nucleotidyltransferase</keyword>
<dbReference type="Pfam" id="PF08388">
    <property type="entry name" value="GIIM"/>
    <property type="match status" value="1"/>
</dbReference>
<evidence type="ECO:0000313" key="12">
    <source>
        <dbReference type="EMBL" id="MBN4068592.1"/>
    </source>
</evidence>
<keyword evidence="2 12" id="KW-0808">Transferase</keyword>
<dbReference type="EMBL" id="JAFITO010000027">
    <property type="protein sequence ID" value="MBN4068592.1"/>
    <property type="molecule type" value="Genomic_DNA"/>
</dbReference>
<evidence type="ECO:0000259" key="10">
    <source>
        <dbReference type="PROSITE" id="PS50878"/>
    </source>
</evidence>
<dbReference type="PANTHER" id="PTHR34047:SF8">
    <property type="entry name" value="PROTEIN YKFC"/>
    <property type="match status" value="1"/>
</dbReference>
<organism evidence="12 13">
    <name type="scientific">Desulfotalea psychrophila</name>
    <dbReference type="NCBI Taxonomy" id="84980"/>
    <lineage>
        <taxon>Bacteria</taxon>
        <taxon>Pseudomonadati</taxon>
        <taxon>Thermodesulfobacteriota</taxon>
        <taxon>Desulfobulbia</taxon>
        <taxon>Desulfobulbales</taxon>
        <taxon>Desulfocapsaceae</taxon>
        <taxon>Desulfotalea</taxon>
    </lineage>
</organism>
<reference evidence="12 13" key="1">
    <citation type="submission" date="2021-02" db="EMBL/GenBank/DDBJ databases">
        <title>Activity-based single-cell genomes from oceanic crustal fluid captures similar information to metagenomic and metatranscriptomic surveys with orders of magnitude less sampling.</title>
        <authorList>
            <person name="D'Angelo T.S."/>
            <person name="Orcutt B.N."/>
        </authorList>
    </citation>
    <scope>NUCLEOTIDE SEQUENCE [LARGE SCALE GENOMIC DNA]</scope>
    <source>
        <strain evidence="12">AH-315-G02</strain>
    </source>
</reference>
<keyword evidence="13" id="KW-1185">Reference proteome</keyword>
<dbReference type="InterPro" id="IPR030931">
    <property type="entry name" value="Group_II_RT_mat"/>
</dbReference>
<evidence type="ECO:0000256" key="3">
    <source>
        <dbReference type="ARBA" id="ARBA00022695"/>
    </source>
</evidence>
<name>A0ABS3AVB7_9BACT</name>
<evidence type="ECO:0000256" key="2">
    <source>
        <dbReference type="ARBA" id="ARBA00022679"/>
    </source>
</evidence>
<dbReference type="GO" id="GO:0003964">
    <property type="term" value="F:RNA-directed DNA polymerase activity"/>
    <property type="evidence" value="ECO:0007669"/>
    <property type="project" value="UniProtKB-KW"/>
</dbReference>
<dbReference type="InterPro" id="IPR013597">
    <property type="entry name" value="Mat_intron_G2"/>
</dbReference>
<keyword evidence="4" id="KW-0479">Metal-binding</keyword>
<evidence type="ECO:0000313" key="13">
    <source>
        <dbReference type="Proteomes" id="UP000717534"/>
    </source>
</evidence>
<dbReference type="InterPro" id="IPR000477">
    <property type="entry name" value="RT_dom"/>
</dbReference>
<comment type="caution">
    <text evidence="12">The sequence shown here is derived from an EMBL/GenBank/DDBJ whole genome shotgun (WGS) entry which is preliminary data.</text>
</comment>
<dbReference type="InterPro" id="IPR025960">
    <property type="entry name" value="RVT_N"/>
</dbReference>
<dbReference type="NCBIfam" id="TIGR04416">
    <property type="entry name" value="group_II_RT_mat"/>
    <property type="match status" value="1"/>
</dbReference>